<feature type="compositionally biased region" description="Polar residues" evidence="4">
    <location>
        <begin position="1"/>
        <end position="16"/>
    </location>
</feature>
<evidence type="ECO:0000256" key="2">
    <source>
        <dbReference type="ARBA" id="ARBA00022553"/>
    </source>
</evidence>
<feature type="region of interest" description="Disordered" evidence="4">
    <location>
        <begin position="1086"/>
        <end position="1111"/>
    </location>
</feature>
<dbReference type="InterPro" id="IPR024146">
    <property type="entry name" value="Claspin"/>
</dbReference>
<dbReference type="eggNOG" id="KOG4156">
    <property type="taxonomic scope" value="Eukaryota"/>
</dbReference>
<dbReference type="GO" id="GO:0010997">
    <property type="term" value="F:anaphase-promoting complex binding"/>
    <property type="evidence" value="ECO:0000318"/>
    <property type="project" value="GO_Central"/>
</dbReference>
<feature type="region of interest" description="Disordered" evidence="4">
    <location>
        <begin position="569"/>
        <end position="667"/>
    </location>
</feature>
<evidence type="ECO:0008006" key="7">
    <source>
        <dbReference type="Google" id="ProtNLM"/>
    </source>
</evidence>
<reference evidence="5 6" key="1">
    <citation type="journal article" date="2011" name="Science">
        <title>The ecoresponsive genome of Daphnia pulex.</title>
        <authorList>
            <person name="Colbourne J.K."/>
            <person name="Pfrender M.E."/>
            <person name="Gilbert D."/>
            <person name="Thomas W.K."/>
            <person name="Tucker A."/>
            <person name="Oakley T.H."/>
            <person name="Tokishita S."/>
            <person name="Aerts A."/>
            <person name="Arnold G.J."/>
            <person name="Basu M.K."/>
            <person name="Bauer D.J."/>
            <person name="Caceres C.E."/>
            <person name="Carmel L."/>
            <person name="Casola C."/>
            <person name="Choi J.H."/>
            <person name="Detter J.C."/>
            <person name="Dong Q."/>
            <person name="Dusheyko S."/>
            <person name="Eads B.D."/>
            <person name="Frohlich T."/>
            <person name="Geiler-Samerotte K.A."/>
            <person name="Gerlach D."/>
            <person name="Hatcher P."/>
            <person name="Jogdeo S."/>
            <person name="Krijgsveld J."/>
            <person name="Kriventseva E.V."/>
            <person name="Kultz D."/>
            <person name="Laforsch C."/>
            <person name="Lindquist E."/>
            <person name="Lopez J."/>
            <person name="Manak J.R."/>
            <person name="Muller J."/>
            <person name="Pangilinan J."/>
            <person name="Patwardhan R.P."/>
            <person name="Pitluck S."/>
            <person name="Pritham E.J."/>
            <person name="Rechtsteiner A."/>
            <person name="Rho M."/>
            <person name="Rogozin I.B."/>
            <person name="Sakarya O."/>
            <person name="Salamov A."/>
            <person name="Schaack S."/>
            <person name="Shapiro H."/>
            <person name="Shiga Y."/>
            <person name="Skalitzky C."/>
            <person name="Smith Z."/>
            <person name="Souvorov A."/>
            <person name="Sung W."/>
            <person name="Tang Z."/>
            <person name="Tsuchiya D."/>
            <person name="Tu H."/>
            <person name="Vos H."/>
            <person name="Wang M."/>
            <person name="Wolf Y.I."/>
            <person name="Yamagata H."/>
            <person name="Yamada T."/>
            <person name="Ye Y."/>
            <person name="Shaw J.R."/>
            <person name="Andrews J."/>
            <person name="Crease T.J."/>
            <person name="Tang H."/>
            <person name="Lucas S.M."/>
            <person name="Robertson H.M."/>
            <person name="Bork P."/>
            <person name="Koonin E.V."/>
            <person name="Zdobnov E.M."/>
            <person name="Grigoriev I.V."/>
            <person name="Lynch M."/>
            <person name="Boore J.L."/>
        </authorList>
    </citation>
    <scope>NUCLEOTIDE SEQUENCE [LARGE SCALE GENOMIC DNA]</scope>
</reference>
<evidence type="ECO:0000313" key="5">
    <source>
        <dbReference type="EMBL" id="EFX88819.1"/>
    </source>
</evidence>
<comment type="subcellular location">
    <subcellularLocation>
        <location evidence="1">Nucleus</location>
    </subcellularLocation>
</comment>
<feature type="compositionally biased region" description="Polar residues" evidence="4">
    <location>
        <begin position="738"/>
        <end position="748"/>
    </location>
</feature>
<dbReference type="AlphaFoldDB" id="E9FV15"/>
<dbReference type="HOGENOM" id="CLU_265940_0_0_1"/>
<feature type="compositionally biased region" description="Low complexity" evidence="4">
    <location>
        <begin position="681"/>
        <end position="690"/>
    </location>
</feature>
<dbReference type="PANTHER" id="PTHR14396:SF10">
    <property type="entry name" value="CLASPIN"/>
    <property type="match status" value="1"/>
</dbReference>
<feature type="compositionally biased region" description="Low complexity" evidence="4">
    <location>
        <begin position="186"/>
        <end position="196"/>
    </location>
</feature>
<feature type="compositionally biased region" description="Basic residues" evidence="4">
    <location>
        <begin position="174"/>
        <end position="184"/>
    </location>
</feature>
<feature type="compositionally biased region" description="Acidic residues" evidence="4">
    <location>
        <begin position="787"/>
        <end position="803"/>
    </location>
</feature>
<feature type="region of interest" description="Disordered" evidence="4">
    <location>
        <begin position="681"/>
        <end position="885"/>
    </location>
</feature>
<feature type="compositionally biased region" description="Basic and acidic residues" evidence="4">
    <location>
        <begin position="961"/>
        <end position="973"/>
    </location>
</feature>
<feature type="compositionally biased region" description="Acidic residues" evidence="4">
    <location>
        <begin position="48"/>
        <end position="59"/>
    </location>
</feature>
<evidence type="ECO:0000256" key="3">
    <source>
        <dbReference type="ARBA" id="ARBA00023242"/>
    </source>
</evidence>
<feature type="compositionally biased region" description="Basic and acidic residues" evidence="4">
    <location>
        <begin position="96"/>
        <end position="113"/>
    </location>
</feature>
<keyword evidence="3" id="KW-0539">Nucleus</keyword>
<name>E9FV15_DAPPU</name>
<proteinExistence type="predicted"/>
<protein>
    <recommendedName>
        <fullName evidence="7">Claspin</fullName>
    </recommendedName>
</protein>
<feature type="compositionally biased region" description="Acidic residues" evidence="4">
    <location>
        <begin position="949"/>
        <end position="960"/>
    </location>
</feature>
<feature type="compositionally biased region" description="Acidic residues" evidence="4">
    <location>
        <begin position="595"/>
        <end position="618"/>
    </location>
</feature>
<dbReference type="OrthoDB" id="6366884at2759"/>
<accession>E9FV15</accession>
<feature type="compositionally biased region" description="Polar residues" evidence="4">
    <location>
        <begin position="24"/>
        <end position="42"/>
    </location>
</feature>
<dbReference type="Proteomes" id="UP000000305">
    <property type="component" value="Unassembled WGS sequence"/>
</dbReference>
<sequence length="1125" mass="126363">MADNNTEVATQSSSATDIDLLINSDATAEELSQNGFETTSDIKQIETESSESDETDEEMIPSKGKKNRKCAVLDSDSDDDAMQEPEKTLPENLDDTDTKAYSDETRIENELHTNDSNQSDEGSVKKNMKRSRIKPVWNSEHEDDSSDYEMYTKTSFSKDGLADKIKSSLSAKSVNKKKLTKKQHSSSESENGNSSDSENEDKDTSKIKLAWNSEGDSDGSAEGNDSNKEKNNSIVSPKARKLRKKPVEEIQKIHSESQRMVRESTVCLPYHKPKQRSLLEFLNRKRVNNEDCAKPSPRNVGPVVQVLEEIEEFFKSESEESENETEKVDTVLLHDKEVLPPNPELSSAVDSNPTLTLVDNVPDVPEKILLESENPQSPTTSHNVEMSSPLDSLEDIETTNNSAAAPQDMAGSSNSVDKATNEVKSSADLISDGSNDSWLDFSSVFSHKEKVENIKRLSIAKVNKPTLYGRPGQLLDFDLESEATPGQKEKVNNLIERFVQQVTNTKKTPKKKDIQISIVHKVMNADGQLELKRDVLSVPVENNSSECASAGRRQLLRDSLRQSISAKRAVDRMKKIESQQIENEDFQSDGKLDSEPEEEILSDEPETDMDEDEDEEDNGYERKKKKKKKKNMFDDEDTVKVKSKTIYHSAGQSDEDETSKPNSQSDDIVFASKSDLKLSLSKSSGRFSSLEGLTPNLNESDDSSEDLIPKLRDTQNDDASNVEELLGLCSGKFPDSTPGGNTQKSQLNEMVDDDDSEEDFKPFSRIIPMDDDDEDSNSSPIKLQVENDGDEPESAPVLLDDEEEKSKPIRRKRAVICLSDDEDENEENDEEMHEEEREFRGLTDFFEDEAELSGSEVGSGDEREDEVDDWEEEEGDKEDIDENEVREQIGRAHMKTLLDQDQRDVRLFQELFLEDGDLHSDGGGRQRQFRWKNADGEETEDNRPKTQEEEAEEAAEEQDDLTWRKMRSEREKWLQQQKSQQMQEEKKDVPLVMKRNGKMVKVNTKTASNAVEKADSSSAVAPAVNLKQFISPKKNIAATVRRGSFLRRSEKDLSAIASLTKSVLPVQAPKAGSNFVFASITPERPPIQERRKVKQEVSCGSSDQNPAPAKKAKVSLKAKSIFSYF</sequence>
<dbReference type="GO" id="GO:0005634">
    <property type="term" value="C:nucleus"/>
    <property type="evidence" value="ECO:0007669"/>
    <property type="project" value="UniProtKB-SubCell"/>
</dbReference>
<dbReference type="InParanoid" id="E9FV15"/>
<feature type="compositionally biased region" description="Acidic residues" evidence="4">
    <location>
        <begin position="819"/>
        <end position="833"/>
    </location>
</feature>
<feature type="region of interest" description="Disordered" evidence="4">
    <location>
        <begin position="338"/>
        <end position="360"/>
    </location>
</feature>
<feature type="region of interest" description="Disordered" evidence="4">
    <location>
        <begin position="1"/>
        <end position="261"/>
    </location>
</feature>
<dbReference type="STRING" id="6669.E9FV15"/>
<evidence type="ECO:0000313" key="6">
    <source>
        <dbReference type="Proteomes" id="UP000000305"/>
    </source>
</evidence>
<dbReference type="OMA" id="ERFNFRP"/>
<dbReference type="GO" id="GO:0033314">
    <property type="term" value="P:mitotic DNA replication checkpoint signaling"/>
    <property type="evidence" value="ECO:0000318"/>
    <property type="project" value="GO_Central"/>
</dbReference>
<dbReference type="KEGG" id="dpx:DAPPUDRAFT_311226"/>
<gene>
    <name evidence="5" type="ORF">DAPPUDRAFT_311226</name>
</gene>
<dbReference type="FunCoup" id="E9FV15">
    <property type="interactions" value="629"/>
</dbReference>
<feature type="compositionally biased region" description="Polar residues" evidence="4">
    <location>
        <begin position="344"/>
        <end position="357"/>
    </location>
</feature>
<feature type="region of interest" description="Disordered" evidence="4">
    <location>
        <begin position="914"/>
        <end position="999"/>
    </location>
</feature>
<keyword evidence="6" id="KW-1185">Reference proteome</keyword>
<organism evidence="5 6">
    <name type="scientific">Daphnia pulex</name>
    <name type="common">Water flea</name>
    <dbReference type="NCBI Taxonomy" id="6669"/>
    <lineage>
        <taxon>Eukaryota</taxon>
        <taxon>Metazoa</taxon>
        <taxon>Ecdysozoa</taxon>
        <taxon>Arthropoda</taxon>
        <taxon>Crustacea</taxon>
        <taxon>Branchiopoda</taxon>
        <taxon>Diplostraca</taxon>
        <taxon>Cladocera</taxon>
        <taxon>Anomopoda</taxon>
        <taxon>Daphniidae</taxon>
        <taxon>Daphnia</taxon>
    </lineage>
</organism>
<evidence type="ECO:0000256" key="4">
    <source>
        <dbReference type="SAM" id="MobiDB-lite"/>
    </source>
</evidence>
<dbReference type="EMBL" id="GL732525">
    <property type="protein sequence ID" value="EFX88819.1"/>
    <property type="molecule type" value="Genomic_DNA"/>
</dbReference>
<feature type="compositionally biased region" description="Acidic residues" evidence="4">
    <location>
        <begin position="862"/>
        <end position="882"/>
    </location>
</feature>
<dbReference type="PANTHER" id="PTHR14396">
    <property type="entry name" value="CLASPIN"/>
    <property type="match status" value="1"/>
</dbReference>
<dbReference type="GO" id="GO:0007095">
    <property type="term" value="P:mitotic G2 DNA damage checkpoint signaling"/>
    <property type="evidence" value="ECO:0000318"/>
    <property type="project" value="GO_Central"/>
</dbReference>
<feature type="compositionally biased region" description="Basic and acidic residues" evidence="4">
    <location>
        <begin position="245"/>
        <end position="261"/>
    </location>
</feature>
<evidence type="ECO:0000256" key="1">
    <source>
        <dbReference type="ARBA" id="ARBA00004123"/>
    </source>
</evidence>
<keyword evidence="2" id="KW-0597">Phosphoprotein</keyword>